<keyword evidence="3" id="KW-0862">Zinc</keyword>
<keyword evidence="8" id="KW-1185">Reference proteome</keyword>
<feature type="domain" description="THAP-type" evidence="6">
    <location>
        <begin position="292"/>
        <end position="370"/>
    </location>
</feature>
<evidence type="ECO:0000256" key="2">
    <source>
        <dbReference type="ARBA" id="ARBA00022771"/>
    </source>
</evidence>
<dbReference type="Pfam" id="PF05485">
    <property type="entry name" value="THAP"/>
    <property type="match status" value="1"/>
</dbReference>
<dbReference type="GO" id="GO:0008270">
    <property type="term" value="F:zinc ion binding"/>
    <property type="evidence" value="ECO:0007669"/>
    <property type="project" value="UniProtKB-KW"/>
</dbReference>
<dbReference type="PROSITE" id="PS50950">
    <property type="entry name" value="ZF_THAP"/>
    <property type="match status" value="1"/>
</dbReference>
<dbReference type="InterPro" id="IPR006612">
    <property type="entry name" value="THAP_Znf"/>
</dbReference>
<reference evidence="7" key="2">
    <citation type="submission" date="2021-09" db="EMBL/GenBank/DDBJ databases">
        <authorList>
            <person name="Jia N."/>
            <person name="Wang J."/>
            <person name="Shi W."/>
            <person name="Du L."/>
            <person name="Sun Y."/>
            <person name="Zhan W."/>
            <person name="Jiang J."/>
            <person name="Wang Q."/>
            <person name="Zhang B."/>
            <person name="Ji P."/>
            <person name="Sakyi L.B."/>
            <person name="Cui X."/>
            <person name="Yuan T."/>
            <person name="Jiang B."/>
            <person name="Yang W."/>
            <person name="Lam T.T.-Y."/>
            <person name="Chang Q."/>
            <person name="Ding S."/>
            <person name="Wang X."/>
            <person name="Zhu J."/>
            <person name="Ruan X."/>
            <person name="Zhao L."/>
            <person name="Wei J."/>
            <person name="Que T."/>
            <person name="Du C."/>
            <person name="Cheng J."/>
            <person name="Dai P."/>
            <person name="Han X."/>
            <person name="Huang E."/>
            <person name="Gao Y."/>
            <person name="Liu J."/>
            <person name="Shao H."/>
            <person name="Ye R."/>
            <person name="Li L."/>
            <person name="Wei W."/>
            <person name="Wang X."/>
            <person name="Wang C."/>
            <person name="Huo Q."/>
            <person name="Li W."/>
            <person name="Guo W."/>
            <person name="Chen H."/>
            <person name="Chen S."/>
            <person name="Zhou L."/>
            <person name="Zhou L."/>
            <person name="Ni X."/>
            <person name="Tian J."/>
            <person name="Zhou Y."/>
            <person name="Sheng Y."/>
            <person name="Liu T."/>
            <person name="Pan Y."/>
            <person name="Xia L."/>
            <person name="Li J."/>
            <person name="Zhao F."/>
            <person name="Cao W."/>
        </authorList>
    </citation>
    <scope>NUCLEOTIDE SEQUENCE</scope>
    <source>
        <strain evidence="7">Rmic-2018</strain>
        <tissue evidence="7">Larvae</tissue>
    </source>
</reference>
<evidence type="ECO:0000256" key="1">
    <source>
        <dbReference type="ARBA" id="ARBA00022723"/>
    </source>
</evidence>
<organism evidence="7 8">
    <name type="scientific">Rhipicephalus microplus</name>
    <name type="common">Cattle tick</name>
    <name type="synonym">Boophilus microplus</name>
    <dbReference type="NCBI Taxonomy" id="6941"/>
    <lineage>
        <taxon>Eukaryota</taxon>
        <taxon>Metazoa</taxon>
        <taxon>Ecdysozoa</taxon>
        <taxon>Arthropoda</taxon>
        <taxon>Chelicerata</taxon>
        <taxon>Arachnida</taxon>
        <taxon>Acari</taxon>
        <taxon>Parasitiformes</taxon>
        <taxon>Ixodida</taxon>
        <taxon>Ixodoidea</taxon>
        <taxon>Ixodidae</taxon>
        <taxon>Rhipicephalinae</taxon>
        <taxon>Rhipicephalus</taxon>
        <taxon>Boophilus</taxon>
    </lineage>
</organism>
<dbReference type="VEuPathDB" id="VectorBase:LOC119170805"/>
<keyword evidence="2 5" id="KW-0863">Zinc-finger</keyword>
<comment type="caution">
    <text evidence="7">The sequence shown here is derived from an EMBL/GenBank/DDBJ whole genome shotgun (WGS) entry which is preliminary data.</text>
</comment>
<dbReference type="GO" id="GO:0003677">
    <property type="term" value="F:DNA binding"/>
    <property type="evidence" value="ECO:0007669"/>
    <property type="project" value="UniProtKB-UniRule"/>
</dbReference>
<evidence type="ECO:0000313" key="8">
    <source>
        <dbReference type="Proteomes" id="UP000821866"/>
    </source>
</evidence>
<dbReference type="SUPFAM" id="SSF57716">
    <property type="entry name" value="Glucocorticoid receptor-like (DNA-binding domain)"/>
    <property type="match status" value="1"/>
</dbReference>
<evidence type="ECO:0000256" key="3">
    <source>
        <dbReference type="ARBA" id="ARBA00022833"/>
    </source>
</evidence>
<dbReference type="AlphaFoldDB" id="A0A9J6DSM0"/>
<sequence>MEATTSPSRPSNNDVLALRLLQTNPWSCYCGLPLWGFTPAKLKEIMRNMLSDLPDSEGRRPRLLCRPCSVLSSDGRQGEEAFFCVAASASQKPHAAGLVHCGEKVSLVLLSGSAAARSVMARQLGEGFGVTLMALQLAPWQLSLVMLWGCSDLGTDESPEKCFLKLGMDGITLGFSRAQVLHQLPRSTGLTYNDGRKLLLAFCEIASKEVLSFNYQQLPLRLVHFVDLFSVDSEGTMNVHKSTLVPELFEMLLFFVKNSVLGPSSSDHEECVHSSLNYSACAHIQTYFVLDMSNTGKKRCSVVGCKTSDWAVEKHLHRVPHDGALRAAWLKRIGHPATYVRGLIVCGRHLAPDAYTIDPRLARQNGRKFD</sequence>
<keyword evidence="4 5" id="KW-0238">DNA-binding</keyword>
<evidence type="ECO:0000256" key="4">
    <source>
        <dbReference type="ARBA" id="ARBA00023125"/>
    </source>
</evidence>
<keyword evidence="1" id="KW-0479">Metal-binding</keyword>
<dbReference type="Proteomes" id="UP000821866">
    <property type="component" value="Unassembled WGS sequence"/>
</dbReference>
<evidence type="ECO:0000313" key="7">
    <source>
        <dbReference type="EMBL" id="KAH8024842.1"/>
    </source>
</evidence>
<gene>
    <name evidence="7" type="ORF">HPB51_001475</name>
</gene>
<reference evidence="7" key="1">
    <citation type="journal article" date="2020" name="Cell">
        <title>Large-Scale Comparative Analyses of Tick Genomes Elucidate Their Genetic Diversity and Vector Capacities.</title>
        <authorList>
            <consortium name="Tick Genome and Microbiome Consortium (TIGMIC)"/>
            <person name="Jia N."/>
            <person name="Wang J."/>
            <person name="Shi W."/>
            <person name="Du L."/>
            <person name="Sun Y."/>
            <person name="Zhan W."/>
            <person name="Jiang J.F."/>
            <person name="Wang Q."/>
            <person name="Zhang B."/>
            <person name="Ji P."/>
            <person name="Bell-Sakyi L."/>
            <person name="Cui X.M."/>
            <person name="Yuan T.T."/>
            <person name="Jiang B.G."/>
            <person name="Yang W.F."/>
            <person name="Lam T.T."/>
            <person name="Chang Q.C."/>
            <person name="Ding S.J."/>
            <person name="Wang X.J."/>
            <person name="Zhu J.G."/>
            <person name="Ruan X.D."/>
            <person name="Zhao L."/>
            <person name="Wei J.T."/>
            <person name="Ye R.Z."/>
            <person name="Que T.C."/>
            <person name="Du C.H."/>
            <person name="Zhou Y.H."/>
            <person name="Cheng J.X."/>
            <person name="Dai P.F."/>
            <person name="Guo W.B."/>
            <person name="Han X.H."/>
            <person name="Huang E.J."/>
            <person name="Li L.F."/>
            <person name="Wei W."/>
            <person name="Gao Y.C."/>
            <person name="Liu J.Z."/>
            <person name="Shao H.Z."/>
            <person name="Wang X."/>
            <person name="Wang C.C."/>
            <person name="Yang T.C."/>
            <person name="Huo Q.B."/>
            <person name="Li W."/>
            <person name="Chen H.Y."/>
            <person name="Chen S.E."/>
            <person name="Zhou L.G."/>
            <person name="Ni X.B."/>
            <person name="Tian J.H."/>
            <person name="Sheng Y."/>
            <person name="Liu T."/>
            <person name="Pan Y.S."/>
            <person name="Xia L.Y."/>
            <person name="Li J."/>
            <person name="Zhao F."/>
            <person name="Cao W.C."/>
        </authorList>
    </citation>
    <scope>NUCLEOTIDE SEQUENCE</scope>
    <source>
        <strain evidence="7">Rmic-2018</strain>
    </source>
</reference>
<evidence type="ECO:0000259" key="6">
    <source>
        <dbReference type="PROSITE" id="PS50950"/>
    </source>
</evidence>
<proteinExistence type="predicted"/>
<protein>
    <recommendedName>
        <fullName evidence="6">THAP-type domain-containing protein</fullName>
    </recommendedName>
</protein>
<accession>A0A9J6DSM0</accession>
<name>A0A9J6DSM0_RHIMP</name>
<dbReference type="VEuPathDB" id="VectorBase:LOC119185060"/>
<evidence type="ECO:0000256" key="5">
    <source>
        <dbReference type="PROSITE-ProRule" id="PRU00309"/>
    </source>
</evidence>
<dbReference type="EMBL" id="JABSTU010000007">
    <property type="protein sequence ID" value="KAH8024842.1"/>
    <property type="molecule type" value="Genomic_DNA"/>
</dbReference>